<gene>
    <name evidence="1" type="ORF">CFR72_14465</name>
</gene>
<sequence>MKAAELVAAPSSTSHTLRSLAVDDEEKRCIIQVPSQGECMFDRFPELGGSAIKEATTISVPNEVQNHCS</sequence>
<name>A0A318Q8B6_9PROT</name>
<evidence type="ECO:0000313" key="2">
    <source>
        <dbReference type="Proteomes" id="UP000248301"/>
    </source>
</evidence>
<accession>A0A318Q8B6</accession>
<evidence type="ECO:0000313" key="1">
    <source>
        <dbReference type="EMBL" id="PYD61385.1"/>
    </source>
</evidence>
<dbReference type="AlphaFoldDB" id="A0A318Q8B6"/>
<dbReference type="Proteomes" id="UP000248301">
    <property type="component" value="Unassembled WGS sequence"/>
</dbReference>
<proteinExistence type="predicted"/>
<protein>
    <submittedName>
        <fullName evidence="1">Uncharacterized protein</fullName>
    </submittedName>
</protein>
<organism evidence="1 2">
    <name type="scientific">Gluconacetobacter entanii</name>
    <dbReference type="NCBI Taxonomy" id="108528"/>
    <lineage>
        <taxon>Bacteria</taxon>
        <taxon>Pseudomonadati</taxon>
        <taxon>Pseudomonadota</taxon>
        <taxon>Alphaproteobacteria</taxon>
        <taxon>Acetobacterales</taxon>
        <taxon>Acetobacteraceae</taxon>
        <taxon>Gluconacetobacter</taxon>
    </lineage>
</organism>
<dbReference type="EMBL" id="NKUF01000053">
    <property type="protein sequence ID" value="PYD61385.1"/>
    <property type="molecule type" value="Genomic_DNA"/>
</dbReference>
<reference evidence="1 2" key="1">
    <citation type="submission" date="2017-07" db="EMBL/GenBank/DDBJ databases">
        <title>A draft genome sequence of Gluconacetobacter entanii LTH 4560.</title>
        <authorList>
            <person name="Skraban J."/>
            <person name="Cleenwerck I."/>
            <person name="Vandamme P."/>
            <person name="Trcek J."/>
        </authorList>
    </citation>
    <scope>NUCLEOTIDE SEQUENCE [LARGE SCALE GENOMIC DNA]</scope>
    <source>
        <strain evidence="1 2">LTH 4560</strain>
    </source>
</reference>
<comment type="caution">
    <text evidence="1">The sequence shown here is derived from an EMBL/GenBank/DDBJ whole genome shotgun (WGS) entry which is preliminary data.</text>
</comment>